<dbReference type="PANTHER" id="PTHR32305">
    <property type="match status" value="1"/>
</dbReference>
<dbReference type="NCBIfam" id="TIGR03696">
    <property type="entry name" value="Rhs_assc_core"/>
    <property type="match status" value="1"/>
</dbReference>
<dbReference type="Gene3D" id="2.180.10.10">
    <property type="entry name" value="RHS repeat-associated core"/>
    <property type="match status" value="1"/>
</dbReference>
<dbReference type="PRINTS" id="PR00394">
    <property type="entry name" value="RHSPROTEIN"/>
</dbReference>
<evidence type="ECO:0000313" key="3">
    <source>
        <dbReference type="Proteomes" id="UP001596011"/>
    </source>
</evidence>
<proteinExistence type="predicted"/>
<dbReference type="Proteomes" id="UP001596011">
    <property type="component" value="Unassembled WGS sequence"/>
</dbReference>
<feature type="region of interest" description="Disordered" evidence="1">
    <location>
        <begin position="1"/>
        <end position="38"/>
    </location>
</feature>
<comment type="caution">
    <text evidence="2">The sequence shown here is derived from an EMBL/GenBank/DDBJ whole genome shotgun (WGS) entry which is preliminary data.</text>
</comment>
<reference evidence="3" key="1">
    <citation type="journal article" date="2019" name="Int. J. Syst. Evol. Microbiol.">
        <title>The Global Catalogue of Microorganisms (GCM) 10K type strain sequencing project: providing services to taxonomists for standard genome sequencing and annotation.</title>
        <authorList>
            <consortium name="The Broad Institute Genomics Platform"/>
            <consortium name="The Broad Institute Genome Sequencing Center for Infectious Disease"/>
            <person name="Wu L."/>
            <person name="Ma J."/>
        </authorList>
    </citation>
    <scope>NUCLEOTIDE SEQUENCE [LARGE SCALE GENOMIC DNA]</scope>
    <source>
        <strain evidence="3">CCUG 42722</strain>
    </source>
</reference>
<gene>
    <name evidence="2" type="ORF">ACFO6V_28275</name>
</gene>
<sequence>MDTYGREVPRIAPRRGTQGARRNDQEGRQDDGTGLTYHRSRYYQPATGRFISEDPIGFAGGSNLYTYGANAPTTYTDPTGNNPLLIGCLAGAAIDGGIDYTVQRLSGRKVQWGQVGAAAAQGCALGMLGPVAGSIMKTGRIGADASAAARVADEYTTLPLQNIANGGDTVLGHVPFIEKAQSRGASYFDIGNQWYVIEGRGGNPWVLNEAFLRDRVAAGDRILLSVPKGKIREGTYLQKEIEYLLDNGYQCVNQWALKPKG</sequence>
<organism evidence="2 3">
    <name type="scientific">Promicromonospora alba</name>
    <dbReference type="NCBI Taxonomy" id="1616110"/>
    <lineage>
        <taxon>Bacteria</taxon>
        <taxon>Bacillati</taxon>
        <taxon>Actinomycetota</taxon>
        <taxon>Actinomycetes</taxon>
        <taxon>Micrococcales</taxon>
        <taxon>Promicromonosporaceae</taxon>
        <taxon>Promicromonospora</taxon>
    </lineage>
</organism>
<dbReference type="InterPro" id="IPR050708">
    <property type="entry name" value="T6SS_VgrG/RHS"/>
</dbReference>
<dbReference type="RefSeq" id="WP_377142546.1">
    <property type="nucleotide sequence ID" value="NZ_JBHSFI010000012.1"/>
</dbReference>
<dbReference type="InterPro" id="IPR022385">
    <property type="entry name" value="Rhs_assc_core"/>
</dbReference>
<protein>
    <submittedName>
        <fullName evidence="2">RHS repeat-associated core domain-containing protein</fullName>
    </submittedName>
</protein>
<keyword evidence="3" id="KW-1185">Reference proteome</keyword>
<name>A0ABV9HQQ0_9MICO</name>
<evidence type="ECO:0000313" key="2">
    <source>
        <dbReference type="EMBL" id="MFC4632172.1"/>
    </source>
</evidence>
<evidence type="ECO:0000256" key="1">
    <source>
        <dbReference type="SAM" id="MobiDB-lite"/>
    </source>
</evidence>
<feature type="compositionally biased region" description="Basic and acidic residues" evidence="1">
    <location>
        <begin position="21"/>
        <end position="31"/>
    </location>
</feature>
<dbReference type="PANTHER" id="PTHR32305:SF15">
    <property type="entry name" value="PROTEIN RHSA-RELATED"/>
    <property type="match status" value="1"/>
</dbReference>
<accession>A0ABV9HQQ0</accession>
<dbReference type="EMBL" id="JBHSFI010000012">
    <property type="protein sequence ID" value="MFC4632172.1"/>
    <property type="molecule type" value="Genomic_DNA"/>
</dbReference>